<gene>
    <name evidence="1" type="ORF">J2X78_003119</name>
</gene>
<dbReference type="Proteomes" id="UP001246858">
    <property type="component" value="Unassembled WGS sequence"/>
</dbReference>
<proteinExistence type="predicted"/>
<name>A0ACC6KZF9_9SPHI</name>
<organism evidence="1 2">
    <name type="scientific">Pedobacter africanus</name>
    <dbReference type="NCBI Taxonomy" id="151894"/>
    <lineage>
        <taxon>Bacteria</taxon>
        <taxon>Pseudomonadati</taxon>
        <taxon>Bacteroidota</taxon>
        <taxon>Sphingobacteriia</taxon>
        <taxon>Sphingobacteriales</taxon>
        <taxon>Sphingobacteriaceae</taxon>
        <taxon>Pedobacter</taxon>
    </lineage>
</organism>
<dbReference type="EMBL" id="JAVDTF010000003">
    <property type="protein sequence ID" value="MDR6784545.1"/>
    <property type="molecule type" value="Genomic_DNA"/>
</dbReference>
<keyword evidence="2" id="KW-1185">Reference proteome</keyword>
<protein>
    <submittedName>
        <fullName evidence="1">RNA polymerase sigma-70 factor (ECF subfamily)</fullName>
    </submittedName>
</protein>
<reference evidence="1" key="1">
    <citation type="submission" date="2023-07" db="EMBL/GenBank/DDBJ databases">
        <title>Sorghum-associated microbial communities from plants grown in Nebraska, USA.</title>
        <authorList>
            <person name="Schachtman D."/>
        </authorList>
    </citation>
    <scope>NUCLEOTIDE SEQUENCE</scope>
    <source>
        <strain evidence="1">2697</strain>
    </source>
</reference>
<sequence>MNIKVDKVDIKNPALLHEFNDGGDLAFNVLFRHFYPMLCLFAGRILADEQAAKDIAQEAMLKAWQMRQNFTTIPKLKSFLFTCVKNGCLMDFRKQKYQEKYQSLMQGADLDDQNALKEIIQSEVVTRIFSQVNTLPEQCRKVILMTFEEGKKPSQIAEEMDISVSTVNSQKMRGITLLRGKLSSEDFLLVIALLFPGHWH</sequence>
<accession>A0ACC6KZF9</accession>
<evidence type="ECO:0000313" key="2">
    <source>
        <dbReference type="Proteomes" id="UP001246858"/>
    </source>
</evidence>
<comment type="caution">
    <text evidence="1">The sequence shown here is derived from an EMBL/GenBank/DDBJ whole genome shotgun (WGS) entry which is preliminary data.</text>
</comment>
<evidence type="ECO:0000313" key="1">
    <source>
        <dbReference type="EMBL" id="MDR6784545.1"/>
    </source>
</evidence>